<dbReference type="Pfam" id="PF00990">
    <property type="entry name" value="GGDEF"/>
    <property type="match status" value="1"/>
</dbReference>
<evidence type="ECO:0000259" key="4">
    <source>
        <dbReference type="PROSITE" id="PS50887"/>
    </source>
</evidence>
<feature type="transmembrane region" description="Helical" evidence="1">
    <location>
        <begin position="72"/>
        <end position="91"/>
    </location>
</feature>
<dbReference type="PANTHER" id="PTHR44757:SF2">
    <property type="entry name" value="BIOFILM ARCHITECTURE MAINTENANCE PROTEIN MBAA"/>
    <property type="match status" value="1"/>
</dbReference>
<gene>
    <name evidence="5" type="ORF">PBT88_15970</name>
</gene>
<dbReference type="PROSITE" id="PS50887">
    <property type="entry name" value="GGDEF"/>
    <property type="match status" value="1"/>
</dbReference>
<evidence type="ECO:0000313" key="5">
    <source>
        <dbReference type="EMBL" id="WBO21657.1"/>
    </source>
</evidence>
<dbReference type="PROSITE" id="PS50883">
    <property type="entry name" value="EAL"/>
    <property type="match status" value="1"/>
</dbReference>
<dbReference type="InterPro" id="IPR035965">
    <property type="entry name" value="PAS-like_dom_sf"/>
</dbReference>
<feature type="transmembrane region" description="Helical" evidence="1">
    <location>
        <begin position="47"/>
        <end position="66"/>
    </location>
</feature>
<evidence type="ECO:0000259" key="2">
    <source>
        <dbReference type="PROSITE" id="PS50113"/>
    </source>
</evidence>
<keyword evidence="6" id="KW-1185">Reference proteome</keyword>
<keyword evidence="1" id="KW-0472">Membrane</keyword>
<feature type="transmembrane region" description="Helical" evidence="1">
    <location>
        <begin position="175"/>
        <end position="196"/>
    </location>
</feature>
<dbReference type="Pfam" id="PF00563">
    <property type="entry name" value="EAL"/>
    <property type="match status" value="1"/>
</dbReference>
<dbReference type="Gene3D" id="3.20.20.450">
    <property type="entry name" value="EAL domain"/>
    <property type="match status" value="1"/>
</dbReference>
<feature type="domain" description="EAL" evidence="3">
    <location>
        <begin position="522"/>
        <end position="772"/>
    </location>
</feature>
<dbReference type="RefSeq" id="WP_270076305.1">
    <property type="nucleotide sequence ID" value="NZ_CP115174.1"/>
</dbReference>
<feature type="domain" description="PAC" evidence="2">
    <location>
        <begin position="297"/>
        <end position="348"/>
    </location>
</feature>
<dbReference type="Gene3D" id="3.30.70.270">
    <property type="match status" value="1"/>
</dbReference>
<dbReference type="InterPro" id="IPR035919">
    <property type="entry name" value="EAL_sf"/>
</dbReference>
<organism evidence="5 6">
    <name type="scientific">Sphingomonas abietis</name>
    <dbReference type="NCBI Taxonomy" id="3012344"/>
    <lineage>
        <taxon>Bacteria</taxon>
        <taxon>Pseudomonadati</taxon>
        <taxon>Pseudomonadota</taxon>
        <taxon>Alphaproteobacteria</taxon>
        <taxon>Sphingomonadales</taxon>
        <taxon>Sphingomonadaceae</taxon>
        <taxon>Sphingomonas</taxon>
    </lineage>
</organism>
<feature type="domain" description="GGDEF" evidence="4">
    <location>
        <begin position="380"/>
        <end position="513"/>
    </location>
</feature>
<dbReference type="Pfam" id="PF08448">
    <property type="entry name" value="PAS_4"/>
    <property type="match status" value="1"/>
</dbReference>
<dbReference type="InterPro" id="IPR000160">
    <property type="entry name" value="GGDEF_dom"/>
</dbReference>
<evidence type="ECO:0000259" key="3">
    <source>
        <dbReference type="PROSITE" id="PS50883"/>
    </source>
</evidence>
<dbReference type="NCBIfam" id="TIGR00254">
    <property type="entry name" value="GGDEF"/>
    <property type="match status" value="1"/>
</dbReference>
<dbReference type="PROSITE" id="PS50113">
    <property type="entry name" value="PAC"/>
    <property type="match status" value="1"/>
</dbReference>
<dbReference type="InterPro" id="IPR001633">
    <property type="entry name" value="EAL_dom"/>
</dbReference>
<keyword evidence="1" id="KW-1133">Transmembrane helix</keyword>
<dbReference type="CDD" id="cd01949">
    <property type="entry name" value="GGDEF"/>
    <property type="match status" value="1"/>
</dbReference>
<protein>
    <submittedName>
        <fullName evidence="5">EAL domain-containing protein</fullName>
    </submittedName>
</protein>
<proteinExistence type="predicted"/>
<evidence type="ECO:0000256" key="1">
    <source>
        <dbReference type="SAM" id="Phobius"/>
    </source>
</evidence>
<feature type="transmembrane region" description="Helical" evidence="1">
    <location>
        <begin position="103"/>
        <end position="124"/>
    </location>
</feature>
<dbReference type="EMBL" id="CP115174">
    <property type="protein sequence ID" value="WBO21657.1"/>
    <property type="molecule type" value="Genomic_DNA"/>
</dbReference>
<keyword evidence="1" id="KW-0812">Transmembrane</keyword>
<evidence type="ECO:0000313" key="6">
    <source>
        <dbReference type="Proteomes" id="UP001210865"/>
    </source>
</evidence>
<dbReference type="InterPro" id="IPR000014">
    <property type="entry name" value="PAS"/>
</dbReference>
<dbReference type="Proteomes" id="UP001210865">
    <property type="component" value="Chromosome"/>
</dbReference>
<dbReference type="InterPro" id="IPR052155">
    <property type="entry name" value="Biofilm_reg_signaling"/>
</dbReference>
<dbReference type="SUPFAM" id="SSF55073">
    <property type="entry name" value="Nucleotide cyclase"/>
    <property type="match status" value="1"/>
</dbReference>
<dbReference type="CDD" id="cd01948">
    <property type="entry name" value="EAL"/>
    <property type="match status" value="1"/>
</dbReference>
<dbReference type="InterPro" id="IPR029787">
    <property type="entry name" value="Nucleotide_cyclase"/>
</dbReference>
<accession>A0ABY7NJE3</accession>
<dbReference type="SUPFAM" id="SSF55785">
    <property type="entry name" value="PYP-like sensor domain (PAS domain)"/>
    <property type="match status" value="1"/>
</dbReference>
<dbReference type="SMART" id="SM00267">
    <property type="entry name" value="GGDEF"/>
    <property type="match status" value="1"/>
</dbReference>
<dbReference type="SUPFAM" id="SSF141868">
    <property type="entry name" value="EAL domain-like"/>
    <property type="match status" value="1"/>
</dbReference>
<dbReference type="InterPro" id="IPR013656">
    <property type="entry name" value="PAS_4"/>
</dbReference>
<dbReference type="CDD" id="cd00130">
    <property type="entry name" value="PAS"/>
    <property type="match status" value="1"/>
</dbReference>
<dbReference type="NCBIfam" id="TIGR00229">
    <property type="entry name" value="sensory_box"/>
    <property type="match status" value="1"/>
</dbReference>
<feature type="transmembrane region" description="Helical" evidence="1">
    <location>
        <begin position="130"/>
        <end position="163"/>
    </location>
</feature>
<dbReference type="InterPro" id="IPR000700">
    <property type="entry name" value="PAS-assoc_C"/>
</dbReference>
<dbReference type="PANTHER" id="PTHR44757">
    <property type="entry name" value="DIGUANYLATE CYCLASE DGCP"/>
    <property type="match status" value="1"/>
</dbReference>
<reference evidence="5 6" key="1">
    <citation type="submission" date="2022-12" db="EMBL/GenBank/DDBJ databases">
        <title>Sphingomonas abieness sp. nov., an endophytic bacterium isolated from Abies koreana.</title>
        <authorList>
            <person name="Jiang L."/>
            <person name="Lee J."/>
        </authorList>
    </citation>
    <scope>NUCLEOTIDE SEQUENCE [LARGE SCALE GENOMIC DNA]</scope>
    <source>
        <strain evidence="6">PAMB 00755</strain>
    </source>
</reference>
<dbReference type="InterPro" id="IPR043128">
    <property type="entry name" value="Rev_trsase/Diguanyl_cyclase"/>
</dbReference>
<name>A0ABY7NJE3_9SPHN</name>
<sequence length="780" mass="84536">MSSSSPSSSERITPSWSYTLGLSKGRGDAYPAITEARSAAMRQRRPLWLGAHVVGVAFVALIRFELLGWKVLLPWVSAITAILALILIGGLRDDRAGTGRRDPDLLGGIFLGIGWAVAMALYTGPSGTMYAFTLLAIGGSLATLATALMVAAPIGGLGFILIVGTAASTSMALDGRIALAGVIAMFTVAATLTFLANARLLLNRMTAEQALAGKEEVISLLLGEFEDSSADWLWRTDAAKSLIDVSPRLARLFGLKRSDVEGKPLLAMLAGDGWDRGDVAPGIRMLAEKLRLRESFRDLVVPVMVADERRWWSLSATPRRDERGALIGFWGVGTDATERHRSAEKIDRMARFDALTGLANRAHVIDKLGIALRDGHHVGRRSTLMLIDLDRFKQVNDTLGHPIGDKLLIEVANRISALLSPGDLCGRLGGDEFAVVIPDSTDRDRVEVLAERIVHVLSAPFDIEDHQLHIGGSVGSATAPLDGRVVETLLRNADLALYRAKDDGRGVHRRYEPSLHAHAEQRRRIEIALRDALERGELSLVYQPIVEAVHGNLTSFEAFLRWTHPELGDVSPDIFIPIAEEARLIGRIGDWVMHSACRDAASWPDHVRVSVNMAAAQLKDAQLPATIVSALSHSGLAADRLELEIAEEVFVRDGRVTGVVDKILALGVRITLDDFGTGRSSLAYLRKARFSSIKIDRSFVRAASANAAESIAIVRAIVAMADSLGMTTIAEGAETRSEYERMRALGCRQVQGWLIGQPVNPKAAAELAHGRDKARVVRVH</sequence>
<dbReference type="SMART" id="SM00052">
    <property type="entry name" value="EAL"/>
    <property type="match status" value="1"/>
</dbReference>
<dbReference type="Gene3D" id="3.30.450.20">
    <property type="entry name" value="PAS domain"/>
    <property type="match status" value="1"/>
</dbReference>